<proteinExistence type="predicted"/>
<feature type="compositionally biased region" description="Polar residues" evidence="1">
    <location>
        <begin position="15"/>
        <end position="25"/>
    </location>
</feature>
<accession>A0A9D1JXU2</accession>
<comment type="caution">
    <text evidence="2">The sequence shown here is derived from an EMBL/GenBank/DDBJ whole genome shotgun (WGS) entry which is preliminary data.</text>
</comment>
<dbReference type="EMBL" id="DVJQ01000043">
    <property type="protein sequence ID" value="HIS74376.1"/>
    <property type="molecule type" value="Genomic_DNA"/>
</dbReference>
<evidence type="ECO:0000256" key="1">
    <source>
        <dbReference type="SAM" id="MobiDB-lite"/>
    </source>
</evidence>
<evidence type="ECO:0000313" key="3">
    <source>
        <dbReference type="Proteomes" id="UP000886865"/>
    </source>
</evidence>
<dbReference type="AlphaFoldDB" id="A0A9D1JXU2"/>
<gene>
    <name evidence="2" type="ORF">IAA86_05095</name>
</gene>
<dbReference type="Proteomes" id="UP000886865">
    <property type="component" value="Unassembled WGS sequence"/>
</dbReference>
<evidence type="ECO:0000313" key="2">
    <source>
        <dbReference type="EMBL" id="HIS74376.1"/>
    </source>
</evidence>
<protein>
    <submittedName>
        <fullName evidence="2">Uncharacterized protein</fullName>
    </submittedName>
</protein>
<name>A0A9D1JXU2_9BACT</name>
<sequence>MDSISLNNSLNARISQSFGSDGTSAKRTKNDNEQKMQSNSAKISKTLAALAVLGVAGVAGALVFRNKNAKGVKDVVSEINQAMGDVTQNLDDVTKTALTSLDEAKNKSSKIVKRFFLNNGEEVKDAILDKGVVKMSDGSLFEGFVDTVNQKGDKVLLTYKNGYPSESFVNGELFKKYSNIKSMPTEVGAKVVEYPRSFGAKVFKMQGDNIEKMYVNYTNPVYDDALRVIKMDSDGTISATDVKEGMIVAKSKIDGLYPEVQIFNNNGEVVRTVGKEGNYTVFNDFFPDGSKTMRGGRLDFDIVSDYADFYQMRNANFIRYYNKGETVPNRVIEITKKGLDTVVNEVQNQNGITKTFEMQIPAKGFSEKNPLCITLKSNGQAYAQAKIVQKDGKYVDLSDTPKEIMREIKSKMADLRTESRTKRLQFVKWSPVQEIIDSLLN</sequence>
<reference evidence="2" key="2">
    <citation type="journal article" date="2021" name="PeerJ">
        <title>Extensive microbial diversity within the chicken gut microbiome revealed by metagenomics and culture.</title>
        <authorList>
            <person name="Gilroy R."/>
            <person name="Ravi A."/>
            <person name="Getino M."/>
            <person name="Pursley I."/>
            <person name="Horton D.L."/>
            <person name="Alikhan N.F."/>
            <person name="Baker D."/>
            <person name="Gharbi K."/>
            <person name="Hall N."/>
            <person name="Watson M."/>
            <person name="Adriaenssens E.M."/>
            <person name="Foster-Nyarko E."/>
            <person name="Jarju S."/>
            <person name="Secka A."/>
            <person name="Antonio M."/>
            <person name="Oren A."/>
            <person name="Chaudhuri R.R."/>
            <person name="La Ragione R."/>
            <person name="Hildebrand F."/>
            <person name="Pallen M.J."/>
        </authorList>
    </citation>
    <scope>NUCLEOTIDE SEQUENCE</scope>
    <source>
        <strain evidence="2">CHK152-2871</strain>
    </source>
</reference>
<reference evidence="2" key="1">
    <citation type="submission" date="2020-10" db="EMBL/GenBank/DDBJ databases">
        <authorList>
            <person name="Gilroy R."/>
        </authorList>
    </citation>
    <scope>NUCLEOTIDE SEQUENCE</scope>
    <source>
        <strain evidence="2">CHK152-2871</strain>
    </source>
</reference>
<organism evidence="2 3">
    <name type="scientific">Candidatus Galligastranaerophilus intestinavium</name>
    <dbReference type="NCBI Taxonomy" id="2840836"/>
    <lineage>
        <taxon>Bacteria</taxon>
        <taxon>Candidatus Galligastranaerophilus</taxon>
    </lineage>
</organism>
<feature type="region of interest" description="Disordered" evidence="1">
    <location>
        <begin position="15"/>
        <end position="39"/>
    </location>
</feature>